<proteinExistence type="inferred from homology"/>
<dbReference type="GO" id="GO:0005829">
    <property type="term" value="C:cytosol"/>
    <property type="evidence" value="ECO:0007669"/>
    <property type="project" value="TreeGrafter"/>
</dbReference>
<feature type="domain" description="Ferritin-like diiron" evidence="8">
    <location>
        <begin position="1"/>
        <end position="143"/>
    </location>
</feature>
<evidence type="ECO:0000256" key="7">
    <source>
        <dbReference type="PIRSR" id="PIRSR002560-1"/>
    </source>
</evidence>
<dbReference type="STRING" id="768670.Calni_2068"/>
<dbReference type="InterPro" id="IPR009040">
    <property type="entry name" value="Ferritin-like_diiron"/>
</dbReference>
<comment type="similarity">
    <text evidence="1 6">Belongs to the bacterioferritin family.</text>
</comment>
<dbReference type="GO" id="GO:0006826">
    <property type="term" value="P:iron ion transport"/>
    <property type="evidence" value="ECO:0007669"/>
    <property type="project" value="InterPro"/>
</dbReference>
<dbReference type="GO" id="GO:0008199">
    <property type="term" value="F:ferric iron binding"/>
    <property type="evidence" value="ECO:0007669"/>
    <property type="project" value="InterPro"/>
</dbReference>
<feature type="binding site" evidence="7">
    <location>
        <position position="52"/>
    </location>
    <ligand>
        <name>Fe cation</name>
        <dbReference type="ChEBI" id="CHEBI:24875"/>
        <label>1</label>
    </ligand>
</feature>
<evidence type="ECO:0000256" key="3">
    <source>
        <dbReference type="ARBA" id="ARBA00022617"/>
    </source>
</evidence>
<dbReference type="Gene3D" id="1.20.1260.10">
    <property type="match status" value="1"/>
</dbReference>
<evidence type="ECO:0000313" key="9">
    <source>
        <dbReference type="EMBL" id="ADR19962.1"/>
    </source>
</evidence>
<comment type="catalytic activity">
    <reaction evidence="6">
        <text>4 Fe(2+) + O2 + 4 H(+) = 4 Fe(3+) + 2 H2O</text>
        <dbReference type="Rhea" id="RHEA:11148"/>
        <dbReference type="ChEBI" id="CHEBI:15377"/>
        <dbReference type="ChEBI" id="CHEBI:15378"/>
        <dbReference type="ChEBI" id="CHEBI:15379"/>
        <dbReference type="ChEBI" id="CHEBI:29033"/>
        <dbReference type="ChEBI" id="CHEBI:29034"/>
        <dbReference type="EC" id="1.16.3.1"/>
    </reaction>
</comment>
<keyword evidence="3" id="KW-0349">Heme</keyword>
<feature type="binding site" evidence="7">
    <location>
        <position position="125"/>
    </location>
    <ligand>
        <name>Fe cation</name>
        <dbReference type="ChEBI" id="CHEBI:24875"/>
        <label>1</label>
    </ligand>
</feature>
<gene>
    <name evidence="9" type="ordered locus">Calni_2068</name>
</gene>
<dbReference type="eggNOG" id="COG2193">
    <property type="taxonomic scope" value="Bacteria"/>
</dbReference>
<keyword evidence="4 6" id="KW-0479">Metal-binding</keyword>
<dbReference type="PRINTS" id="PR00601">
    <property type="entry name" value="BACFERRITIN"/>
</dbReference>
<keyword evidence="10" id="KW-1185">Reference proteome</keyword>
<dbReference type="EC" id="1.16.3.1" evidence="6"/>
<feature type="binding site" description="axial binding residue" evidence="7">
    <location>
        <position position="50"/>
    </location>
    <ligand>
        <name>heme b</name>
        <dbReference type="ChEBI" id="CHEBI:60344"/>
        <note>ligand shared between dimeric partners</note>
    </ligand>
    <ligandPart>
        <name>Fe</name>
        <dbReference type="ChEBI" id="CHEBI:18248"/>
    </ligandPart>
</feature>
<evidence type="ECO:0000256" key="4">
    <source>
        <dbReference type="ARBA" id="ARBA00022723"/>
    </source>
</evidence>
<sequence>MHKKSIELLNKAIAEEMTALQQYIYFHFHCDDQDLDILSTIFRQNAIQEMIHVERFAERILFLKGEVEMKASQDVQKITDPEEMLKMATKLEEDAIILYNKFANECAQHGDSVTKQLFESVIAEEERHYDDFDKESENIQTYGKEYLALQSMERAKKRGIPRPTTPVE</sequence>
<dbReference type="PANTHER" id="PTHR30295">
    <property type="entry name" value="BACTERIOFERRITIN"/>
    <property type="match status" value="1"/>
</dbReference>
<dbReference type="Pfam" id="PF00210">
    <property type="entry name" value="Ferritin"/>
    <property type="match status" value="1"/>
</dbReference>
<keyword evidence="2 6" id="KW-0409">Iron storage</keyword>
<dbReference type="PANTHER" id="PTHR30295:SF0">
    <property type="entry name" value="BACTERIOFERRITIN"/>
    <property type="match status" value="1"/>
</dbReference>
<dbReference type="PROSITE" id="PS50905">
    <property type="entry name" value="FERRITIN_LIKE"/>
    <property type="match status" value="1"/>
</dbReference>
<evidence type="ECO:0000259" key="8">
    <source>
        <dbReference type="PROSITE" id="PS50905"/>
    </source>
</evidence>
<organism evidence="9 10">
    <name type="scientific">Calditerrivibrio nitroreducens (strain DSM 19672 / NBRC 101217 / Yu37-1)</name>
    <dbReference type="NCBI Taxonomy" id="768670"/>
    <lineage>
        <taxon>Bacteria</taxon>
        <taxon>Pseudomonadati</taxon>
        <taxon>Deferribacterota</taxon>
        <taxon>Deferribacteres</taxon>
        <taxon>Deferribacterales</taxon>
        <taxon>Calditerrivibrionaceae</taxon>
    </lineage>
</organism>
<dbReference type="SUPFAM" id="SSF47240">
    <property type="entry name" value="Ferritin-like"/>
    <property type="match status" value="1"/>
</dbReference>
<dbReference type="InterPro" id="IPR008331">
    <property type="entry name" value="Ferritin_DPS_dom"/>
</dbReference>
<reference evidence="9 10" key="2">
    <citation type="journal article" date="2011" name="Stand. Genomic Sci.">
        <title>Complete genome sequence of Calditerrivibrio nitroreducens type strain (Yu37-1).</title>
        <authorList>
            <person name="Pitluck S."/>
            <person name="Sikorski J."/>
            <person name="Zeytun A."/>
            <person name="Lapidus A."/>
            <person name="Nolan M."/>
            <person name="Lucas S."/>
            <person name="Hammon N."/>
            <person name="Deshpande S."/>
            <person name="Cheng J.F."/>
            <person name="Tapia R."/>
            <person name="Han C."/>
            <person name="Goodwin L."/>
            <person name="Liolios K."/>
            <person name="Pagani I."/>
            <person name="Ivanova N."/>
            <person name="Mavromatis K."/>
            <person name="Pati A."/>
            <person name="Chen A."/>
            <person name="Palaniappan K."/>
            <person name="Hauser L."/>
            <person name="Chang Y.J."/>
            <person name="Jeffries C.D."/>
            <person name="Detter J.C."/>
            <person name="Brambilla E."/>
            <person name="Djao O.D."/>
            <person name="Rohde M."/>
            <person name="Spring S."/>
            <person name="Goker M."/>
            <person name="Woyke T."/>
            <person name="Bristow J."/>
            <person name="Eisen J.A."/>
            <person name="Markowitz V."/>
            <person name="Hugenholtz P."/>
            <person name="Kyrpides N.C."/>
            <person name="Klenk H.P."/>
            <person name="Land M."/>
        </authorList>
    </citation>
    <scope>NUCLEOTIDE SEQUENCE [LARGE SCALE GENOMIC DNA]</scope>
    <source>
        <strain evidence="10">DSM 19672 / NBRC 101217 / Yu37-1</strain>
    </source>
</reference>
<evidence type="ECO:0000256" key="1">
    <source>
        <dbReference type="ARBA" id="ARBA00008093"/>
    </source>
</evidence>
<evidence type="ECO:0000256" key="6">
    <source>
        <dbReference type="PIRNR" id="PIRNR002560"/>
    </source>
</evidence>
<keyword evidence="5 6" id="KW-0408">Iron</keyword>
<dbReference type="InterPro" id="IPR002024">
    <property type="entry name" value="Bacterioferritin"/>
</dbReference>
<protein>
    <recommendedName>
        <fullName evidence="6">Bacterioferritin</fullName>
        <ecNumber evidence="6">1.16.3.1</ecNumber>
    </recommendedName>
</protein>
<dbReference type="InterPro" id="IPR012347">
    <property type="entry name" value="Ferritin-like"/>
</dbReference>
<feature type="binding site" evidence="7">
    <location>
        <position position="128"/>
    </location>
    <ligand>
        <name>Fe cation</name>
        <dbReference type="ChEBI" id="CHEBI:24875"/>
        <label>2</label>
    </ligand>
</feature>
<evidence type="ECO:0000313" key="10">
    <source>
        <dbReference type="Proteomes" id="UP000007039"/>
    </source>
</evidence>
<dbReference type="GO" id="GO:0020037">
    <property type="term" value="F:heme binding"/>
    <property type="evidence" value="ECO:0007669"/>
    <property type="project" value="TreeGrafter"/>
</dbReference>
<feature type="binding site" evidence="7">
    <location>
        <position position="49"/>
    </location>
    <ligand>
        <name>Fe cation</name>
        <dbReference type="ChEBI" id="CHEBI:24875"/>
        <label>2</label>
    </ligand>
</feature>
<dbReference type="AlphaFoldDB" id="E4THV1"/>
<reference key="1">
    <citation type="submission" date="2010-11" db="EMBL/GenBank/DDBJ databases">
        <title>The complete genome of chromosome of Calditerrivibrio nitroreducens DSM 19672.</title>
        <authorList>
            <consortium name="US DOE Joint Genome Institute (JGI-PGF)"/>
            <person name="Lucas S."/>
            <person name="Copeland A."/>
            <person name="Lapidus A."/>
            <person name="Bruce D."/>
            <person name="Goodwin L."/>
            <person name="Pitluck S."/>
            <person name="Kyrpides N."/>
            <person name="Mavromatis K."/>
            <person name="Ivanova N."/>
            <person name="Mikhailova N."/>
            <person name="Zeytun A."/>
            <person name="Brettin T."/>
            <person name="Detter J.C."/>
            <person name="Tapia R."/>
            <person name="Han C."/>
            <person name="Land M."/>
            <person name="Hauser L."/>
            <person name="Markowitz V."/>
            <person name="Cheng J.-F."/>
            <person name="Hugenholtz P."/>
            <person name="Woyke T."/>
            <person name="Wu D."/>
            <person name="Spring S."/>
            <person name="Schroeder M."/>
            <person name="Brambilla E."/>
            <person name="Klenk H.-P."/>
            <person name="Eisen J.A."/>
        </authorList>
    </citation>
    <scope>NUCLEOTIDE SEQUENCE [LARGE SCALE GENOMIC DNA]</scope>
    <source>
        <strain>DSM 19672</strain>
    </source>
</reference>
<dbReference type="EMBL" id="CP002347">
    <property type="protein sequence ID" value="ADR19962.1"/>
    <property type="molecule type" value="Genomic_DNA"/>
</dbReference>
<feature type="binding site" evidence="7">
    <location>
        <position position="49"/>
    </location>
    <ligand>
        <name>Fe cation</name>
        <dbReference type="ChEBI" id="CHEBI:24875"/>
        <label>1</label>
    </ligand>
</feature>
<evidence type="ECO:0000256" key="2">
    <source>
        <dbReference type="ARBA" id="ARBA00022434"/>
    </source>
</evidence>
<feature type="binding site" evidence="7">
    <location>
        <position position="125"/>
    </location>
    <ligand>
        <name>Fe cation</name>
        <dbReference type="ChEBI" id="CHEBI:24875"/>
        <label>2</label>
    </ligand>
</feature>
<dbReference type="HOGENOM" id="CLU_104506_1_0_0"/>
<name>E4THV1_CALNY</name>
<dbReference type="InterPro" id="IPR009078">
    <property type="entry name" value="Ferritin-like_SF"/>
</dbReference>
<dbReference type="PIRSF" id="PIRSF002560">
    <property type="entry name" value="Bacterioferritin"/>
    <property type="match status" value="1"/>
</dbReference>
<comment type="function">
    <text evidence="6">Iron-storage protein, whose ferroxidase center binds Fe(2+), oxidizes it using dioxygen to Fe(3+), and participates in the subsequent Fe(3+) oxide mineral core formation within the central cavity of the BFR protein shell.</text>
</comment>
<dbReference type="KEGG" id="cni:Calni_2068"/>
<accession>E4THV1</accession>
<dbReference type="RefSeq" id="WP_013452168.1">
    <property type="nucleotide sequence ID" value="NC_014758.1"/>
</dbReference>
<dbReference type="OrthoDB" id="9800505at2"/>
<dbReference type="GO" id="GO:0006879">
    <property type="term" value="P:intracellular iron ion homeostasis"/>
    <property type="evidence" value="ECO:0007669"/>
    <property type="project" value="UniProtKB-KW"/>
</dbReference>
<dbReference type="GO" id="GO:0004322">
    <property type="term" value="F:ferroxidase activity"/>
    <property type="evidence" value="ECO:0007669"/>
    <property type="project" value="UniProtKB-EC"/>
</dbReference>
<feature type="binding site" evidence="7">
    <location>
        <position position="92"/>
    </location>
    <ligand>
        <name>Fe cation</name>
        <dbReference type="ChEBI" id="CHEBI:24875"/>
        <label>2</label>
    </ligand>
</feature>
<evidence type="ECO:0000256" key="5">
    <source>
        <dbReference type="ARBA" id="ARBA00023004"/>
    </source>
</evidence>
<feature type="binding site" evidence="7">
    <location>
        <position position="16"/>
    </location>
    <ligand>
        <name>Fe cation</name>
        <dbReference type="ChEBI" id="CHEBI:24875"/>
        <label>1</label>
    </ligand>
</feature>
<dbReference type="Proteomes" id="UP000007039">
    <property type="component" value="Chromosome"/>
</dbReference>